<dbReference type="PANTHER" id="PTHR30176:SF3">
    <property type="entry name" value="FERREDOXIN-TYPE PROTEIN NAPH"/>
    <property type="match status" value="1"/>
</dbReference>
<evidence type="ECO:0000256" key="5">
    <source>
        <dbReference type="ARBA" id="ARBA00023004"/>
    </source>
</evidence>
<keyword evidence="3" id="KW-0479">Metal-binding</keyword>
<dbReference type="SUPFAM" id="SSF54862">
    <property type="entry name" value="4Fe-4S ferredoxins"/>
    <property type="match status" value="1"/>
</dbReference>
<evidence type="ECO:0000256" key="3">
    <source>
        <dbReference type="ARBA" id="ARBA00022723"/>
    </source>
</evidence>
<evidence type="ECO:0000256" key="4">
    <source>
        <dbReference type="ARBA" id="ARBA00022982"/>
    </source>
</evidence>
<comment type="caution">
    <text evidence="9">The sequence shown here is derived from an EMBL/GenBank/DDBJ whole genome shotgun (WGS) entry which is preliminary data.</text>
</comment>
<dbReference type="PANTHER" id="PTHR30176">
    <property type="entry name" value="FERREDOXIN-TYPE PROTEIN NAPH"/>
    <property type="match status" value="1"/>
</dbReference>
<dbReference type="Gene3D" id="2.60.40.10">
    <property type="entry name" value="Immunoglobulins"/>
    <property type="match status" value="1"/>
</dbReference>
<organism evidence="9 10">
    <name type="scientific">Kiloniella antarctica</name>
    <dbReference type="NCBI Taxonomy" id="1550907"/>
    <lineage>
        <taxon>Bacteria</taxon>
        <taxon>Pseudomonadati</taxon>
        <taxon>Pseudomonadota</taxon>
        <taxon>Alphaproteobacteria</taxon>
        <taxon>Rhodospirillales</taxon>
        <taxon>Kiloniellaceae</taxon>
        <taxon>Kiloniella</taxon>
    </lineage>
</organism>
<feature type="transmembrane region" description="Helical" evidence="7">
    <location>
        <begin position="206"/>
        <end position="225"/>
    </location>
</feature>
<dbReference type="NCBIfam" id="TIGR02745">
    <property type="entry name" value="ccoG_rdxA_fixG"/>
    <property type="match status" value="1"/>
</dbReference>
<keyword evidence="7" id="KW-0812">Transmembrane</keyword>
<dbReference type="InterPro" id="IPR051684">
    <property type="entry name" value="Electron_Trans/Redox"/>
</dbReference>
<evidence type="ECO:0000259" key="8">
    <source>
        <dbReference type="PROSITE" id="PS51379"/>
    </source>
</evidence>
<evidence type="ECO:0000313" key="9">
    <source>
        <dbReference type="EMBL" id="MFD2207568.1"/>
    </source>
</evidence>
<feature type="transmembrane region" description="Helical" evidence="7">
    <location>
        <begin position="354"/>
        <end position="373"/>
    </location>
</feature>
<dbReference type="PROSITE" id="PS00198">
    <property type="entry name" value="4FE4S_FER_1"/>
    <property type="match status" value="1"/>
</dbReference>
<dbReference type="InterPro" id="IPR013783">
    <property type="entry name" value="Ig-like_fold"/>
</dbReference>
<dbReference type="Pfam" id="PF12801">
    <property type="entry name" value="Fer4_5"/>
    <property type="match status" value="1"/>
</dbReference>
<dbReference type="InterPro" id="IPR014116">
    <property type="entry name" value="Cyt_c_oxidase_cbb3_FixG"/>
</dbReference>
<feature type="transmembrane region" description="Helical" evidence="7">
    <location>
        <begin position="173"/>
        <end position="190"/>
    </location>
</feature>
<evidence type="ECO:0000313" key="10">
    <source>
        <dbReference type="Proteomes" id="UP001597294"/>
    </source>
</evidence>
<keyword evidence="5" id="KW-0408">Iron</keyword>
<dbReference type="InterPro" id="IPR017900">
    <property type="entry name" value="4Fe4S_Fe_S_CS"/>
</dbReference>
<accession>A0ABW5BN20</accession>
<evidence type="ECO:0000256" key="7">
    <source>
        <dbReference type="SAM" id="Phobius"/>
    </source>
</evidence>
<feature type="domain" description="4Fe-4S ferredoxin-type" evidence="8">
    <location>
        <begin position="270"/>
        <end position="299"/>
    </location>
</feature>
<protein>
    <submittedName>
        <fullName evidence="9">Cytochrome c oxidase accessory protein CcoG</fullName>
    </submittedName>
</protein>
<dbReference type="Pfam" id="PF13746">
    <property type="entry name" value="Fer4_18"/>
    <property type="match status" value="1"/>
</dbReference>
<dbReference type="EMBL" id="JBHUII010000011">
    <property type="protein sequence ID" value="MFD2207568.1"/>
    <property type="molecule type" value="Genomic_DNA"/>
</dbReference>
<keyword evidence="2" id="KW-0004">4Fe-4S</keyword>
<keyword evidence="7" id="KW-0472">Membrane</keyword>
<feature type="transmembrane region" description="Helical" evidence="7">
    <location>
        <begin position="46"/>
        <end position="64"/>
    </location>
</feature>
<sequence>MSTKLEQIVREATIEVEAVNKKENRPLYQKRVPIFPKRAVGEFRRLKWLIMITTLSIYYLVPFIRWDRGPGAPDQAVLIDFPGNRFYFFFIELWPQEVYYITGILIVAALALFFFTSLFGRVWCGYTCPQTVWTDLFIAVERWIEGDRNARIKLHRAKWSFEKVWKYTLKHTLWILIGIATGGAWVFYFADAPTLFVELFTLQADITAYVFVAMFTGTTYLLGGLSREQVCIYMCPWPRIQAAMMDEDSLQVTYRTDRGEPRGHARKDPDDQGKNVVGDCIDCKQCVVVCPMGIDIRDGSQLECINCALCIDACNGIMDKMGTPRGLIGYDTDANLARRLEGKSQKFHLLRMRTIMYAFAILAVCGFMAYILANRSPLDLNVLRDRNPIFVQLSDGSIRNGYTIKILNKHRNERQFEVTVTGLQFNELKVNDVKSDGIVPIIEVKGDSLRSTHLFLSVDDATLKSNSEPITIVITDRESGYSVSNETVFIGPDK</sequence>
<evidence type="ECO:0000256" key="1">
    <source>
        <dbReference type="ARBA" id="ARBA00022448"/>
    </source>
</evidence>
<name>A0ABW5BN20_9PROT</name>
<keyword evidence="7" id="KW-1133">Transmembrane helix</keyword>
<feature type="transmembrane region" description="Helical" evidence="7">
    <location>
        <begin position="98"/>
        <end position="119"/>
    </location>
</feature>
<dbReference type="Pfam" id="PF11614">
    <property type="entry name" value="FixG_C"/>
    <property type="match status" value="1"/>
</dbReference>
<reference evidence="10" key="1">
    <citation type="journal article" date="2019" name="Int. J. Syst. Evol. Microbiol.">
        <title>The Global Catalogue of Microorganisms (GCM) 10K type strain sequencing project: providing services to taxonomists for standard genome sequencing and annotation.</title>
        <authorList>
            <consortium name="The Broad Institute Genomics Platform"/>
            <consortium name="The Broad Institute Genome Sequencing Center for Infectious Disease"/>
            <person name="Wu L."/>
            <person name="Ma J."/>
        </authorList>
    </citation>
    <scope>NUCLEOTIDE SEQUENCE [LARGE SCALE GENOMIC DNA]</scope>
    <source>
        <strain evidence="10">CGMCC 4.7192</strain>
    </source>
</reference>
<dbReference type="InterPro" id="IPR032879">
    <property type="entry name" value="FixG_C"/>
</dbReference>
<keyword evidence="10" id="KW-1185">Reference proteome</keyword>
<gene>
    <name evidence="9" type="primary">ccoG</name>
    <name evidence="9" type="ORF">ACFSKO_18270</name>
</gene>
<dbReference type="InterPro" id="IPR017896">
    <property type="entry name" value="4Fe4S_Fe-S-bd"/>
</dbReference>
<evidence type="ECO:0000256" key="2">
    <source>
        <dbReference type="ARBA" id="ARBA00022485"/>
    </source>
</evidence>
<dbReference type="Proteomes" id="UP001597294">
    <property type="component" value="Unassembled WGS sequence"/>
</dbReference>
<dbReference type="RefSeq" id="WP_380254316.1">
    <property type="nucleotide sequence ID" value="NZ_JBHUII010000011.1"/>
</dbReference>
<keyword evidence="6" id="KW-0411">Iron-sulfur</keyword>
<dbReference type="PROSITE" id="PS51379">
    <property type="entry name" value="4FE4S_FER_2"/>
    <property type="match status" value="1"/>
</dbReference>
<evidence type="ECO:0000256" key="6">
    <source>
        <dbReference type="ARBA" id="ARBA00023014"/>
    </source>
</evidence>
<keyword evidence="4" id="KW-0249">Electron transport</keyword>
<keyword evidence="1" id="KW-0813">Transport</keyword>
<proteinExistence type="predicted"/>